<sequence length="115" mass="12322">MKTLTKSLKFAARAALLTLVLTGTVFAMDLGQAKSEGLVGEKPDGYLGLVDSGASSDVRALVQDVNAKRRANYQRIAKQQGAPLAEVEKVGGMTAIDKTQRGHYVMDASGRWVKK</sequence>
<dbReference type="InterPro" id="IPR008309">
    <property type="entry name" value="YdbL"/>
</dbReference>
<keyword evidence="3" id="KW-1185">Reference proteome</keyword>
<dbReference type="EMBL" id="VYXP01000003">
    <property type="protein sequence ID" value="KAA9132648.1"/>
    <property type="molecule type" value="Genomic_DNA"/>
</dbReference>
<dbReference type="PIRSF" id="PIRSF025560">
    <property type="entry name" value="UCP025560"/>
    <property type="match status" value="1"/>
</dbReference>
<comment type="caution">
    <text evidence="2">The sequence shown here is derived from an EMBL/GenBank/DDBJ whole genome shotgun (WGS) entry which is preliminary data.</text>
</comment>
<evidence type="ECO:0000313" key="3">
    <source>
        <dbReference type="Proteomes" id="UP000325372"/>
    </source>
</evidence>
<dbReference type="Proteomes" id="UP000325372">
    <property type="component" value="Unassembled WGS sequence"/>
</dbReference>
<gene>
    <name evidence="2" type="ORF">F3N42_05365</name>
</gene>
<feature type="chain" id="PRO_5024297341" evidence="1">
    <location>
        <begin position="28"/>
        <end position="115"/>
    </location>
</feature>
<keyword evidence="1" id="KW-0732">Signal</keyword>
<proteinExistence type="predicted"/>
<name>A0A5N0TD85_9GAMM</name>
<evidence type="ECO:0000313" key="2">
    <source>
        <dbReference type="EMBL" id="KAA9132648.1"/>
    </source>
</evidence>
<dbReference type="AlphaFoldDB" id="A0A5N0TD85"/>
<evidence type="ECO:0000256" key="1">
    <source>
        <dbReference type="SAM" id="SignalP"/>
    </source>
</evidence>
<organism evidence="2 3">
    <name type="scientific">Marinihelvus fidelis</name>
    <dbReference type="NCBI Taxonomy" id="2613842"/>
    <lineage>
        <taxon>Bacteria</taxon>
        <taxon>Pseudomonadati</taxon>
        <taxon>Pseudomonadota</taxon>
        <taxon>Gammaproteobacteria</taxon>
        <taxon>Chromatiales</taxon>
        <taxon>Wenzhouxiangellaceae</taxon>
        <taxon>Marinihelvus</taxon>
    </lineage>
</organism>
<accession>A0A5N0TD85</accession>
<dbReference type="Pfam" id="PF07027">
    <property type="entry name" value="DUF1318"/>
    <property type="match status" value="1"/>
</dbReference>
<feature type="signal peptide" evidence="1">
    <location>
        <begin position="1"/>
        <end position="27"/>
    </location>
</feature>
<reference evidence="2 3" key="1">
    <citation type="submission" date="2019-09" db="EMBL/GenBank/DDBJ databases">
        <title>Wenzhouxiangella sp. Genome sequencing and assembly.</title>
        <authorList>
            <person name="Zhang R."/>
        </authorList>
    </citation>
    <scope>NUCLEOTIDE SEQUENCE [LARGE SCALE GENOMIC DNA]</scope>
    <source>
        <strain evidence="2 3">W260</strain>
    </source>
</reference>
<dbReference type="RefSeq" id="WP_150863357.1">
    <property type="nucleotide sequence ID" value="NZ_VYXP01000003.1"/>
</dbReference>
<protein>
    <submittedName>
        <fullName evidence="2">DUF1318 domain-containing protein</fullName>
    </submittedName>
</protein>